<accession>A0A5A7RD15</accession>
<feature type="domain" description="Integrase catalytic" evidence="8">
    <location>
        <begin position="910"/>
        <end position="1077"/>
    </location>
</feature>
<dbReference type="InterPro" id="IPR012337">
    <property type="entry name" value="RNaseH-like_sf"/>
</dbReference>
<dbReference type="Gene3D" id="3.10.10.10">
    <property type="entry name" value="HIV Type 1 Reverse Transcriptase, subunit A, domain 1"/>
    <property type="match status" value="1"/>
</dbReference>
<evidence type="ECO:0000256" key="6">
    <source>
        <dbReference type="ARBA" id="ARBA00022801"/>
    </source>
</evidence>
<keyword evidence="2" id="KW-0808">Transferase</keyword>
<gene>
    <name evidence="9" type="ORF">STAS_31788</name>
</gene>
<name>A0A5A7RD15_STRAF</name>
<dbReference type="InterPro" id="IPR036397">
    <property type="entry name" value="RNaseH_sf"/>
</dbReference>
<evidence type="ECO:0000256" key="3">
    <source>
        <dbReference type="ARBA" id="ARBA00022695"/>
    </source>
</evidence>
<dbReference type="GO" id="GO:0016787">
    <property type="term" value="F:hydrolase activity"/>
    <property type="evidence" value="ECO:0007669"/>
    <property type="project" value="UniProtKB-KW"/>
</dbReference>
<dbReference type="EC" id="2.7.7.49" evidence="1"/>
<dbReference type="Gene3D" id="3.30.70.270">
    <property type="match status" value="2"/>
</dbReference>
<keyword evidence="7" id="KW-0695">RNA-directed DNA polymerase</keyword>
<dbReference type="PROSITE" id="PS50994">
    <property type="entry name" value="INTEGRASE"/>
    <property type="match status" value="1"/>
</dbReference>
<dbReference type="Pfam" id="PF00665">
    <property type="entry name" value="rve"/>
    <property type="match status" value="1"/>
</dbReference>
<dbReference type="Gene3D" id="3.30.420.10">
    <property type="entry name" value="Ribonuclease H-like superfamily/Ribonuclease H"/>
    <property type="match status" value="1"/>
</dbReference>
<dbReference type="Gene3D" id="2.40.70.10">
    <property type="entry name" value="Acid Proteases"/>
    <property type="match status" value="1"/>
</dbReference>
<protein>
    <recommendedName>
        <fullName evidence="1">RNA-directed DNA polymerase</fullName>
        <ecNumber evidence="1">2.7.7.49</ecNumber>
    </recommendedName>
</protein>
<keyword evidence="6" id="KW-0378">Hydrolase</keyword>
<evidence type="ECO:0000256" key="5">
    <source>
        <dbReference type="ARBA" id="ARBA00022759"/>
    </source>
</evidence>
<dbReference type="OrthoDB" id="1729481at2759"/>
<keyword evidence="3" id="KW-0548">Nucleotidyltransferase</keyword>
<dbReference type="CDD" id="cd00303">
    <property type="entry name" value="retropepsin_like"/>
    <property type="match status" value="1"/>
</dbReference>
<evidence type="ECO:0000313" key="9">
    <source>
        <dbReference type="EMBL" id="GER54214.1"/>
    </source>
</evidence>
<dbReference type="GO" id="GO:0003964">
    <property type="term" value="F:RNA-directed DNA polymerase activity"/>
    <property type="evidence" value="ECO:0007669"/>
    <property type="project" value="UniProtKB-KW"/>
</dbReference>
<evidence type="ECO:0000259" key="8">
    <source>
        <dbReference type="PROSITE" id="PS50994"/>
    </source>
</evidence>
<dbReference type="GO" id="GO:0015074">
    <property type="term" value="P:DNA integration"/>
    <property type="evidence" value="ECO:0007669"/>
    <property type="project" value="InterPro"/>
</dbReference>
<dbReference type="CDD" id="cd01647">
    <property type="entry name" value="RT_LTR"/>
    <property type="match status" value="1"/>
</dbReference>
<dbReference type="InterPro" id="IPR050951">
    <property type="entry name" value="Retrovirus_Pol_polyprotein"/>
</dbReference>
<dbReference type="SUPFAM" id="SSF50630">
    <property type="entry name" value="Acid proteases"/>
    <property type="match status" value="1"/>
</dbReference>
<evidence type="ECO:0000256" key="7">
    <source>
        <dbReference type="ARBA" id="ARBA00022918"/>
    </source>
</evidence>
<dbReference type="AlphaFoldDB" id="A0A5A7RD15"/>
<dbReference type="Pfam" id="PF17921">
    <property type="entry name" value="Integrase_H2C2"/>
    <property type="match status" value="1"/>
</dbReference>
<keyword evidence="4" id="KW-0540">Nuclease</keyword>
<dbReference type="PANTHER" id="PTHR37984">
    <property type="entry name" value="PROTEIN CBG26694"/>
    <property type="match status" value="1"/>
</dbReference>
<dbReference type="InterPro" id="IPR000477">
    <property type="entry name" value="RT_dom"/>
</dbReference>
<dbReference type="Gene3D" id="1.10.340.70">
    <property type="match status" value="1"/>
</dbReference>
<evidence type="ECO:0000313" key="10">
    <source>
        <dbReference type="Proteomes" id="UP000325081"/>
    </source>
</evidence>
<dbReference type="InterPro" id="IPR043128">
    <property type="entry name" value="Rev_trsase/Diguanyl_cyclase"/>
</dbReference>
<dbReference type="SUPFAM" id="SSF53098">
    <property type="entry name" value="Ribonuclease H-like"/>
    <property type="match status" value="1"/>
</dbReference>
<dbReference type="Pfam" id="PF17917">
    <property type="entry name" value="RT_RNaseH"/>
    <property type="match status" value="1"/>
</dbReference>
<sequence>MLSKVNVNLPLLDVIKNMPSYGKIFKDLVTKKRKFKDGEKVVVYEAASAMQHDLPKKERDPGGFIIQIALGNGKVASGMLDLGAGINLISFSIFQRLGLGELRPTRMCLQLADRSIRYPKGIVEDVLVKVGKLIIPVDFVVLDVGDVHENGKDHTILLGRPFMATTNTLIDVKNGTLNMTVLGESVSISVRGAMSVSSVNFVEECAFVDLADPFVEEMVIHEFEEISMPVFEDEDEPTVELFEVGEGHSRAESTLELKELPKHLKYVFLDDAQQKPVIIFAELDREEEVELIAMLRKNQKAIGWSLGDIKGISPSTCMHRIILEEGVKPFRDSQRRLNPNMMEVVKKEVLKLFSEGMIYPVASSEWVSPIHVVPKKGGITVVENDKKELVPTRITTGWRMCIDYRRLNAVTKKDHFPLPFIDQILDRLSGHQFYCFLDGLSGYYQVAIAPEDQPKTTFTCPFGTFAFRRMPFGLCNAPGTFQRCMFSIFSDMLEDCLQVFMDDFSIFGDSFSHCLHNLSRVLERCIESNLTLSWEKSHFMVRSGVVLGHVVSSRGMEVDKAKIDVIEKLPPPVNVKGIRSFLGHAGFYRRFIKDFSKISQPLCHLLAQDVPFIFDDACLSAFNELKSKLVSAPIVIAPDWSLPFEIMCDASNLAVGAVLGQRVDKLLRVIYYASLTLNGAQQNYTTTEKELLAVVFTLEKFRSYILGSKVIIHSDHAALKYLLSKTHSKPRLIRWILLLQEFDVDIRDRKGWENVVADHLSRIVPSDSSSSLIVHHSINDNFPYEHAHEVSKSAWYADIVNFLCCGKLRPDLSSQERKRFISVCRDYFWDEPFLYKMGKDEVLRRCVPEEEQVDVLTFCHEFHCGGHFGGQKTAFKVLQSGLFWPSLFKDAHTFCRSCDRCQRTGNIGRRNEMPLTNNLQVEIFDVWGIDFMGPFPKSNGYEYILLAVDYVSKWVEAIPTKTCDANIVIKFVQGYILSRFGFPRAIVSDGVKHFCNKLFEKLMKKYCISHKVATPYHPQTSGQAETSNKQIKTILEKTVNSSRKDWSSRLDDALWAQQTAYKGVLGMSPFRLVYGKSCHLPVEIEHKALWAIKKTNLDLDAAGKARLLQLSELEERRNDAYENAKIYKDKVKSLHDAHIVRKELVPGMRVLLFNSRLRLFLGKLKSRWSGPYVIEEVLSFGAIRLRKFQLTQKSRTTSRPIPEAV</sequence>
<dbReference type="InterPro" id="IPR041373">
    <property type="entry name" value="RT_RNaseH"/>
</dbReference>
<evidence type="ECO:0000256" key="4">
    <source>
        <dbReference type="ARBA" id="ARBA00022722"/>
    </source>
</evidence>
<dbReference type="SUPFAM" id="SSF56672">
    <property type="entry name" value="DNA/RNA polymerases"/>
    <property type="match status" value="1"/>
</dbReference>
<dbReference type="InterPro" id="IPR021109">
    <property type="entry name" value="Peptidase_aspartic_dom_sf"/>
</dbReference>
<dbReference type="CDD" id="cd09274">
    <property type="entry name" value="RNase_HI_RT_Ty3"/>
    <property type="match status" value="1"/>
</dbReference>
<organism evidence="9 10">
    <name type="scientific">Striga asiatica</name>
    <name type="common">Asiatic witchweed</name>
    <name type="synonym">Buchnera asiatica</name>
    <dbReference type="NCBI Taxonomy" id="4170"/>
    <lineage>
        <taxon>Eukaryota</taxon>
        <taxon>Viridiplantae</taxon>
        <taxon>Streptophyta</taxon>
        <taxon>Embryophyta</taxon>
        <taxon>Tracheophyta</taxon>
        <taxon>Spermatophyta</taxon>
        <taxon>Magnoliopsida</taxon>
        <taxon>eudicotyledons</taxon>
        <taxon>Gunneridae</taxon>
        <taxon>Pentapetalae</taxon>
        <taxon>asterids</taxon>
        <taxon>lamiids</taxon>
        <taxon>Lamiales</taxon>
        <taxon>Orobanchaceae</taxon>
        <taxon>Buchnereae</taxon>
        <taxon>Striga</taxon>
    </lineage>
</organism>
<dbReference type="Proteomes" id="UP000325081">
    <property type="component" value="Unassembled WGS sequence"/>
</dbReference>
<evidence type="ECO:0000256" key="1">
    <source>
        <dbReference type="ARBA" id="ARBA00012493"/>
    </source>
</evidence>
<dbReference type="Pfam" id="PF00078">
    <property type="entry name" value="RVT_1"/>
    <property type="match status" value="1"/>
</dbReference>
<dbReference type="InterPro" id="IPR043502">
    <property type="entry name" value="DNA/RNA_pol_sf"/>
</dbReference>
<dbReference type="FunFam" id="3.10.20.370:FF:000001">
    <property type="entry name" value="Retrovirus-related Pol polyprotein from transposon 17.6-like protein"/>
    <property type="match status" value="1"/>
</dbReference>
<dbReference type="FunFam" id="3.30.70.270:FF:000020">
    <property type="entry name" value="Transposon Tf2-6 polyprotein-like Protein"/>
    <property type="match status" value="1"/>
</dbReference>
<dbReference type="InterPro" id="IPR041588">
    <property type="entry name" value="Integrase_H2C2"/>
</dbReference>
<proteinExistence type="predicted"/>
<dbReference type="GO" id="GO:0003676">
    <property type="term" value="F:nucleic acid binding"/>
    <property type="evidence" value="ECO:0007669"/>
    <property type="project" value="InterPro"/>
</dbReference>
<dbReference type="Pfam" id="PF13650">
    <property type="entry name" value="Asp_protease_2"/>
    <property type="match status" value="1"/>
</dbReference>
<evidence type="ECO:0000256" key="2">
    <source>
        <dbReference type="ARBA" id="ARBA00022679"/>
    </source>
</evidence>
<dbReference type="GO" id="GO:0004519">
    <property type="term" value="F:endonuclease activity"/>
    <property type="evidence" value="ECO:0007669"/>
    <property type="project" value="UniProtKB-KW"/>
</dbReference>
<dbReference type="PANTHER" id="PTHR37984:SF5">
    <property type="entry name" value="PROTEIN NYNRIN-LIKE"/>
    <property type="match status" value="1"/>
</dbReference>
<comment type="caution">
    <text evidence="9">The sequence shown here is derived from an EMBL/GenBank/DDBJ whole genome shotgun (WGS) entry which is preliminary data.</text>
</comment>
<reference evidence="10" key="1">
    <citation type="journal article" date="2019" name="Curr. Biol.">
        <title>Genome Sequence of Striga asiatica Provides Insight into the Evolution of Plant Parasitism.</title>
        <authorList>
            <person name="Yoshida S."/>
            <person name="Kim S."/>
            <person name="Wafula E.K."/>
            <person name="Tanskanen J."/>
            <person name="Kim Y.M."/>
            <person name="Honaas L."/>
            <person name="Yang Z."/>
            <person name="Spallek T."/>
            <person name="Conn C.E."/>
            <person name="Ichihashi Y."/>
            <person name="Cheong K."/>
            <person name="Cui S."/>
            <person name="Der J.P."/>
            <person name="Gundlach H."/>
            <person name="Jiao Y."/>
            <person name="Hori C."/>
            <person name="Ishida J.K."/>
            <person name="Kasahara H."/>
            <person name="Kiba T."/>
            <person name="Kim M.S."/>
            <person name="Koo N."/>
            <person name="Laohavisit A."/>
            <person name="Lee Y.H."/>
            <person name="Lumba S."/>
            <person name="McCourt P."/>
            <person name="Mortimer J.C."/>
            <person name="Mutuku J.M."/>
            <person name="Nomura T."/>
            <person name="Sasaki-Sekimoto Y."/>
            <person name="Seto Y."/>
            <person name="Wang Y."/>
            <person name="Wakatake T."/>
            <person name="Sakakibara H."/>
            <person name="Demura T."/>
            <person name="Yamaguchi S."/>
            <person name="Yoneyama K."/>
            <person name="Manabe R.I."/>
            <person name="Nelson D.C."/>
            <person name="Schulman A.H."/>
            <person name="Timko M.P."/>
            <person name="dePamphilis C.W."/>
            <person name="Choi D."/>
            <person name="Shirasu K."/>
        </authorList>
    </citation>
    <scope>NUCLEOTIDE SEQUENCE [LARGE SCALE GENOMIC DNA]</scope>
    <source>
        <strain evidence="10">cv. UVA1</strain>
    </source>
</reference>
<dbReference type="InterPro" id="IPR001584">
    <property type="entry name" value="Integrase_cat-core"/>
</dbReference>
<keyword evidence="5" id="KW-0255">Endonuclease</keyword>
<dbReference type="EMBL" id="BKCP01010982">
    <property type="protein sequence ID" value="GER54214.1"/>
    <property type="molecule type" value="Genomic_DNA"/>
</dbReference>
<keyword evidence="10" id="KW-1185">Reference proteome</keyword>